<feature type="transmembrane region" description="Helical" evidence="2">
    <location>
        <begin position="12"/>
        <end position="31"/>
    </location>
</feature>
<reference evidence="4 5" key="1">
    <citation type="journal article" date="2016" name="Nat. Commun.">
        <title>Thousands of microbial genomes shed light on interconnected biogeochemical processes in an aquifer system.</title>
        <authorList>
            <person name="Anantharaman K."/>
            <person name="Brown C.T."/>
            <person name="Hug L.A."/>
            <person name="Sharon I."/>
            <person name="Castelle C.J."/>
            <person name="Probst A.J."/>
            <person name="Thomas B.C."/>
            <person name="Singh A."/>
            <person name="Wilkins M.J."/>
            <person name="Karaoz U."/>
            <person name="Brodie E.L."/>
            <person name="Williams K.H."/>
            <person name="Hubbard S.S."/>
            <person name="Banfield J.F."/>
        </authorList>
    </citation>
    <scope>NUCLEOTIDE SEQUENCE [LARGE SCALE GENOMIC DNA]</scope>
</reference>
<organism evidence="4 5">
    <name type="scientific">Candidatus Falkowbacteria bacterium RIFCSPHIGHO2_02_FULL_42_9</name>
    <dbReference type="NCBI Taxonomy" id="1797986"/>
    <lineage>
        <taxon>Bacteria</taxon>
        <taxon>Candidatus Falkowiibacteriota</taxon>
    </lineage>
</organism>
<sequence>MPTQKFLKIAGLVLLAFFILYFGLMIAVGGFSKTGSLALFRTGGRVVFDQSAVGTMDSFQAGAPSSGVGETYSPEIVMDSQPTGGQAAKAARNQASPGVTAAIDKKIIKTGNLSLKVEKAETAAESIANIAKLNKGEISNSYFSESSRGIKSGYLIARVPYQNFASAFNEIKKVATQVITELSNTQDITADYIDLEARLNNKRAEEVSFVALLNRSGKIEEVLAVTREIARTRGEIEQLQGQLRYLSSQTDMSTITVNLSEDVVIASASQDWRPWQTVKTSVRQLITAGQNFVDGLVSFIITVLPMLVIYALIIWLVYYIGKKVYRHYFNR</sequence>
<evidence type="ECO:0000256" key="1">
    <source>
        <dbReference type="SAM" id="Coils"/>
    </source>
</evidence>
<feature type="transmembrane region" description="Helical" evidence="2">
    <location>
        <begin position="296"/>
        <end position="321"/>
    </location>
</feature>
<proteinExistence type="predicted"/>
<keyword evidence="2" id="KW-1133">Transmembrane helix</keyword>
<feature type="coiled-coil region" evidence="1">
    <location>
        <begin position="222"/>
        <end position="249"/>
    </location>
</feature>
<feature type="domain" description="DUF4349" evidence="3">
    <location>
        <begin position="105"/>
        <end position="318"/>
    </location>
</feature>
<dbReference type="AlphaFoldDB" id="A0A1F5S772"/>
<dbReference type="Proteomes" id="UP000176877">
    <property type="component" value="Unassembled WGS sequence"/>
</dbReference>
<evidence type="ECO:0000313" key="5">
    <source>
        <dbReference type="Proteomes" id="UP000176877"/>
    </source>
</evidence>
<dbReference type="EMBL" id="MFFT01000047">
    <property type="protein sequence ID" value="OGF22507.1"/>
    <property type="molecule type" value="Genomic_DNA"/>
</dbReference>
<name>A0A1F5S772_9BACT</name>
<evidence type="ECO:0000259" key="3">
    <source>
        <dbReference type="Pfam" id="PF14257"/>
    </source>
</evidence>
<comment type="caution">
    <text evidence="4">The sequence shown here is derived from an EMBL/GenBank/DDBJ whole genome shotgun (WGS) entry which is preliminary data.</text>
</comment>
<keyword evidence="2" id="KW-0812">Transmembrane</keyword>
<protein>
    <recommendedName>
        <fullName evidence="3">DUF4349 domain-containing protein</fullName>
    </recommendedName>
</protein>
<gene>
    <name evidence="4" type="ORF">A3D45_00295</name>
</gene>
<evidence type="ECO:0000313" key="4">
    <source>
        <dbReference type="EMBL" id="OGF22507.1"/>
    </source>
</evidence>
<keyword evidence="2" id="KW-0472">Membrane</keyword>
<dbReference type="InterPro" id="IPR025645">
    <property type="entry name" value="DUF4349"/>
</dbReference>
<evidence type="ECO:0000256" key="2">
    <source>
        <dbReference type="SAM" id="Phobius"/>
    </source>
</evidence>
<dbReference type="Pfam" id="PF14257">
    <property type="entry name" value="DUF4349"/>
    <property type="match status" value="1"/>
</dbReference>
<accession>A0A1F5S772</accession>
<keyword evidence="1" id="KW-0175">Coiled coil</keyword>